<dbReference type="RefSeq" id="WP_203840588.1">
    <property type="nucleotide sequence ID" value="NZ_BAAATV010000013.1"/>
</dbReference>
<gene>
    <name evidence="3" type="ORF">Ahu01nite_066410</name>
</gene>
<organism evidence="3 4">
    <name type="scientific">Winogradskya humida</name>
    <dbReference type="NCBI Taxonomy" id="113566"/>
    <lineage>
        <taxon>Bacteria</taxon>
        <taxon>Bacillati</taxon>
        <taxon>Actinomycetota</taxon>
        <taxon>Actinomycetes</taxon>
        <taxon>Micromonosporales</taxon>
        <taxon>Micromonosporaceae</taxon>
        <taxon>Winogradskya</taxon>
    </lineage>
</organism>
<dbReference type="PANTHER" id="PTHR43162">
    <property type="match status" value="1"/>
</dbReference>
<feature type="domain" description="SnoaL-like" evidence="2">
    <location>
        <begin position="308"/>
        <end position="399"/>
    </location>
</feature>
<sequence length="416" mass="45029">MTNFLVLGGTGRTGSLVAKNLRDRGLAARTAARHDADVVFDWDDPDTQRSALTGVDGVYLVAPVPRVRYAAQVSAFLDLAEAAGVRHVTYLSTYRAEQAPATTDFRAVERDLAARTAFTHTILQPGWVMQNFADQHVPIIDGVITVPGGTGAEAFVDAADIAAVAVETLVHPEDHAAARYTLTGPEALTFAQVAAIISEVTGSPVRYQDIDRAAWIGAVVATGFVPADYGVVLDWQTSTVESGNGSRPTDDVYKVTGRQPTDLAAFARRAFRAPQISDLGDFVALEPFFRIVEQGLAGLVDEGHYFDQLADDAVFEYVISVPGYPRQVVGREAVAGLYRGYGANFVLHSADELAVHHDREKSVVVLEYAVHGRVVATGNAYTNRFVSVVTIKDRKVTHWRDYLDPVAVFDALGWPV</sequence>
<name>A0ABQ3ZY98_9ACTN</name>
<accession>A0ABQ3ZY98</accession>
<dbReference type="InterPro" id="IPR051604">
    <property type="entry name" value="Ergot_Alk_Oxidoreductase"/>
</dbReference>
<dbReference type="InterPro" id="IPR037401">
    <property type="entry name" value="SnoaL-like"/>
</dbReference>
<dbReference type="Proteomes" id="UP000603200">
    <property type="component" value="Unassembled WGS sequence"/>
</dbReference>
<dbReference type="Gene3D" id="3.40.50.720">
    <property type="entry name" value="NAD(P)-binding Rossmann-like Domain"/>
    <property type="match status" value="1"/>
</dbReference>
<dbReference type="Pfam" id="PF05368">
    <property type="entry name" value="NmrA"/>
    <property type="match status" value="1"/>
</dbReference>
<evidence type="ECO:0000313" key="4">
    <source>
        <dbReference type="Proteomes" id="UP000603200"/>
    </source>
</evidence>
<evidence type="ECO:0000259" key="1">
    <source>
        <dbReference type="Pfam" id="PF05368"/>
    </source>
</evidence>
<dbReference type="InterPro" id="IPR036291">
    <property type="entry name" value="NAD(P)-bd_dom_sf"/>
</dbReference>
<dbReference type="InterPro" id="IPR032710">
    <property type="entry name" value="NTF2-like_dom_sf"/>
</dbReference>
<dbReference type="SUPFAM" id="SSF51735">
    <property type="entry name" value="NAD(P)-binding Rossmann-fold domains"/>
    <property type="match status" value="1"/>
</dbReference>
<dbReference type="SUPFAM" id="SSF54427">
    <property type="entry name" value="NTF2-like"/>
    <property type="match status" value="1"/>
</dbReference>
<evidence type="ECO:0000259" key="2">
    <source>
        <dbReference type="Pfam" id="PF12680"/>
    </source>
</evidence>
<dbReference type="Gene3D" id="3.90.25.10">
    <property type="entry name" value="UDP-galactose 4-epimerase, domain 1"/>
    <property type="match status" value="1"/>
</dbReference>
<dbReference type="PANTHER" id="PTHR43162:SF1">
    <property type="entry name" value="PRESTALK A DIFFERENTIATION PROTEIN A"/>
    <property type="match status" value="1"/>
</dbReference>
<evidence type="ECO:0008006" key="5">
    <source>
        <dbReference type="Google" id="ProtNLM"/>
    </source>
</evidence>
<dbReference type="Pfam" id="PF12680">
    <property type="entry name" value="SnoaL_2"/>
    <property type="match status" value="1"/>
</dbReference>
<dbReference type="InterPro" id="IPR008030">
    <property type="entry name" value="NmrA-like"/>
</dbReference>
<evidence type="ECO:0000313" key="3">
    <source>
        <dbReference type="EMBL" id="GIE23539.1"/>
    </source>
</evidence>
<dbReference type="EMBL" id="BOMN01000092">
    <property type="protein sequence ID" value="GIE23539.1"/>
    <property type="molecule type" value="Genomic_DNA"/>
</dbReference>
<protein>
    <recommendedName>
        <fullName evidence="5">Nucleoside-diphosphate-sugar epimerase</fullName>
    </recommendedName>
</protein>
<keyword evidence="4" id="KW-1185">Reference proteome</keyword>
<feature type="domain" description="NmrA-like" evidence="1">
    <location>
        <begin position="5"/>
        <end position="211"/>
    </location>
</feature>
<comment type="caution">
    <text evidence="3">The sequence shown here is derived from an EMBL/GenBank/DDBJ whole genome shotgun (WGS) entry which is preliminary data.</text>
</comment>
<dbReference type="Gene3D" id="3.10.450.50">
    <property type="match status" value="1"/>
</dbReference>
<proteinExistence type="predicted"/>
<reference evidence="3 4" key="1">
    <citation type="submission" date="2021-01" db="EMBL/GenBank/DDBJ databases">
        <title>Whole genome shotgun sequence of Actinoplanes humidus NBRC 14915.</title>
        <authorList>
            <person name="Komaki H."/>
            <person name="Tamura T."/>
        </authorList>
    </citation>
    <scope>NUCLEOTIDE SEQUENCE [LARGE SCALE GENOMIC DNA]</scope>
    <source>
        <strain evidence="3 4">NBRC 14915</strain>
    </source>
</reference>